<evidence type="ECO:0000313" key="4">
    <source>
        <dbReference type="EMBL" id="KAL1503853.1"/>
    </source>
</evidence>
<feature type="compositionally biased region" description="Basic residues" evidence="2">
    <location>
        <begin position="66"/>
        <end position="75"/>
    </location>
</feature>
<keyword evidence="1" id="KW-0175">Coiled coil</keyword>
<feature type="compositionally biased region" description="Basic and acidic residues" evidence="2">
    <location>
        <begin position="536"/>
        <end position="551"/>
    </location>
</feature>
<feature type="region of interest" description="Disordered" evidence="2">
    <location>
        <begin position="287"/>
        <end position="363"/>
    </location>
</feature>
<feature type="region of interest" description="Disordered" evidence="2">
    <location>
        <begin position="1016"/>
        <end position="1052"/>
    </location>
</feature>
<sequence length="1052" mass="111711">MRPSVQARIEAGRAWHAERALLLDARAAAAPASSRRGPTKRSAPPPRRPPPAASAERAAVLIQSRQRGRAARRANRPSALEAAKAARREAARRGFRDEEAARRGAQRSHDYVAFLRGASSGPIAKLEEYKFHFDESTALRTLQERVVSEAQQAVEHAASKQKLLAARPEPPGLTAFEQKLWLAFCAVDTDGSGTIPRRELTNALDRAAMASIRAKHASGKPPRVEWHEFRLIGQQLCRRAEVSEAAAATRIQAALRGSAARKSVRAERRRAAEALLRERARRLYAAGKGGGAVKEKPAGKESRAVRGKGAVGKGEHSFMEKGNHSSVGKGNHSSVGKGEHSFMEKGNHSSVGKGNHSSVGKGEHSFMEKGNYSSVGKGDHSFIEKSFVGKGSQHLLGSHAYHSGSALTEEGGEGTAAAQWAWGGAREEAWPVVAEEPFDLSVGGEAAAAAAARAARREGERRRAQAALGIQRLARARLARKAAEALKREQAQERQYFEELQRTTAAERALLARAVRMVGVAPPAEATAAPPHAKARAAERTRRRRQADGRAAKKAPPPHQKIAPAAMAAALHSAMLATAFASECDEGKDTIPMRSLRTVLRRAHVPGGEELSDAVGGPFAHVSLKLHEVALIAHKLRSRAKSAKGVAEARGAAWASTSDPSALPREVRTALARGFAQLDDDAAGSLPASAVPAALAFAGIAASPPALHLLLGGAVDDRRRVEWREFMQLASTLLEFQPSARVPASAEAVADATVPASAALGSVVVSVDKVHLLQPPLHPLLLTVLATPAAASGEARLPARRSAPFSMDGTDAPVGLTLHVSPRRALTLAVEARLASGEAAQSLDGEASAHTLLRAARASASCGTPVHVPVSLCDATSGEQHGVIFLTLAPPHIMASVRSPSLEGGGAEAALSPSPAPREESGSPPPRDLAGGTLTRREVEERLWQAFLAVNEDGKPYLSRRELYRALELAGITHSQAQLLRVYRAANRHRDDQVDWPAFLLLGEQLHRLATLDAMDAAAGGKPTPSPPQRGGEAREAAARRIQQTYRGRRGA</sequence>
<comment type="caution">
    <text evidence="4">The sequence shown here is derived from an EMBL/GenBank/DDBJ whole genome shotgun (WGS) entry which is preliminary data.</text>
</comment>
<organism evidence="4 5">
    <name type="scientific">Prymnesium parvum</name>
    <name type="common">Toxic golden alga</name>
    <dbReference type="NCBI Taxonomy" id="97485"/>
    <lineage>
        <taxon>Eukaryota</taxon>
        <taxon>Haptista</taxon>
        <taxon>Haptophyta</taxon>
        <taxon>Prymnesiophyceae</taxon>
        <taxon>Prymnesiales</taxon>
        <taxon>Prymnesiaceae</taxon>
        <taxon>Prymnesium</taxon>
    </lineage>
</organism>
<dbReference type="AlphaFoldDB" id="A0AB34IQM8"/>
<dbReference type="PROSITE" id="PS50222">
    <property type="entry name" value="EF_HAND_2"/>
    <property type="match status" value="2"/>
</dbReference>
<feature type="compositionally biased region" description="Pro residues" evidence="2">
    <location>
        <begin position="43"/>
        <end position="52"/>
    </location>
</feature>
<keyword evidence="5" id="KW-1185">Reference proteome</keyword>
<dbReference type="InterPro" id="IPR002048">
    <property type="entry name" value="EF_hand_dom"/>
</dbReference>
<feature type="compositionally biased region" description="Basic and acidic residues" evidence="2">
    <location>
        <begin position="84"/>
        <end position="102"/>
    </location>
</feature>
<feature type="region of interest" description="Disordered" evidence="2">
    <location>
        <begin position="897"/>
        <end position="932"/>
    </location>
</feature>
<protein>
    <recommendedName>
        <fullName evidence="3">EF-hand domain-containing protein</fullName>
    </recommendedName>
</protein>
<dbReference type="GO" id="GO:0005509">
    <property type="term" value="F:calcium ion binding"/>
    <property type="evidence" value="ECO:0007669"/>
    <property type="project" value="InterPro"/>
</dbReference>
<feature type="compositionally biased region" description="Basic and acidic residues" evidence="2">
    <location>
        <begin position="337"/>
        <end position="347"/>
    </location>
</feature>
<dbReference type="InterPro" id="IPR000048">
    <property type="entry name" value="IQ_motif_EF-hand-BS"/>
</dbReference>
<dbReference type="EMBL" id="JBGBPQ010000021">
    <property type="protein sequence ID" value="KAL1503853.1"/>
    <property type="molecule type" value="Genomic_DNA"/>
</dbReference>
<feature type="compositionally biased region" description="Polar residues" evidence="2">
    <location>
        <begin position="324"/>
        <end position="334"/>
    </location>
</feature>
<feature type="region of interest" description="Disordered" evidence="2">
    <location>
        <begin position="523"/>
        <end position="560"/>
    </location>
</feature>
<evidence type="ECO:0000313" key="5">
    <source>
        <dbReference type="Proteomes" id="UP001515480"/>
    </source>
</evidence>
<evidence type="ECO:0000256" key="2">
    <source>
        <dbReference type="SAM" id="MobiDB-lite"/>
    </source>
</evidence>
<feature type="compositionally biased region" description="Low complexity" evidence="2">
    <location>
        <begin position="523"/>
        <end position="532"/>
    </location>
</feature>
<feature type="compositionally biased region" description="Basic and acidic residues" evidence="2">
    <location>
        <begin position="313"/>
        <end position="323"/>
    </location>
</feature>
<feature type="compositionally biased region" description="Basic and acidic residues" evidence="2">
    <location>
        <begin position="293"/>
        <end position="304"/>
    </location>
</feature>
<feature type="domain" description="EF-hand" evidence="3">
    <location>
        <begin position="175"/>
        <end position="210"/>
    </location>
</feature>
<feature type="domain" description="EF-hand" evidence="3">
    <location>
        <begin position="938"/>
        <end position="973"/>
    </location>
</feature>
<proteinExistence type="predicted"/>
<evidence type="ECO:0000256" key="1">
    <source>
        <dbReference type="SAM" id="Coils"/>
    </source>
</evidence>
<dbReference type="Proteomes" id="UP001515480">
    <property type="component" value="Unassembled WGS sequence"/>
</dbReference>
<dbReference type="Gene3D" id="1.10.238.10">
    <property type="entry name" value="EF-hand"/>
    <property type="match status" value="1"/>
</dbReference>
<feature type="compositionally biased region" description="Low complexity" evidence="2">
    <location>
        <begin position="26"/>
        <end position="36"/>
    </location>
</feature>
<feature type="compositionally biased region" description="Polar residues" evidence="2">
    <location>
        <begin position="348"/>
        <end position="358"/>
    </location>
</feature>
<name>A0AB34IQM8_PRYPA</name>
<accession>A0AB34IQM8</accession>
<dbReference type="PROSITE" id="PS50096">
    <property type="entry name" value="IQ"/>
    <property type="match status" value="3"/>
</dbReference>
<feature type="region of interest" description="Disordered" evidence="2">
    <location>
        <begin position="26"/>
        <end position="102"/>
    </location>
</feature>
<reference evidence="4 5" key="1">
    <citation type="journal article" date="2024" name="Science">
        <title>Giant polyketide synthase enzymes in the biosynthesis of giant marine polyether toxins.</title>
        <authorList>
            <person name="Fallon T.R."/>
            <person name="Shende V.V."/>
            <person name="Wierzbicki I.H."/>
            <person name="Pendleton A.L."/>
            <person name="Watervoot N.F."/>
            <person name="Auber R.P."/>
            <person name="Gonzalez D.J."/>
            <person name="Wisecaver J.H."/>
            <person name="Moore B.S."/>
        </authorList>
    </citation>
    <scope>NUCLEOTIDE SEQUENCE [LARGE SCALE GENOMIC DNA]</scope>
    <source>
        <strain evidence="4 5">12B1</strain>
    </source>
</reference>
<feature type="coiled-coil region" evidence="1">
    <location>
        <begin position="473"/>
        <end position="503"/>
    </location>
</feature>
<gene>
    <name evidence="4" type="ORF">AB1Y20_012317</name>
</gene>
<dbReference type="SMART" id="SM00015">
    <property type="entry name" value="IQ"/>
    <property type="match status" value="3"/>
</dbReference>
<dbReference type="InterPro" id="IPR011992">
    <property type="entry name" value="EF-hand-dom_pair"/>
</dbReference>
<dbReference type="SUPFAM" id="SSF47473">
    <property type="entry name" value="EF-hand"/>
    <property type="match status" value="1"/>
</dbReference>
<evidence type="ECO:0000259" key="3">
    <source>
        <dbReference type="PROSITE" id="PS50222"/>
    </source>
</evidence>